<gene>
    <name evidence="1" type="ORF">P153DRAFT_363102</name>
</gene>
<accession>A0A6A6AUA2</accession>
<dbReference type="RefSeq" id="XP_033528498.1">
    <property type="nucleotide sequence ID" value="XM_033667295.1"/>
</dbReference>
<proteinExistence type="predicted"/>
<dbReference type="EMBL" id="ML977498">
    <property type="protein sequence ID" value="KAF2134111.1"/>
    <property type="molecule type" value="Genomic_DNA"/>
</dbReference>
<evidence type="ECO:0000313" key="1">
    <source>
        <dbReference type="EMBL" id="KAF2134111.1"/>
    </source>
</evidence>
<protein>
    <submittedName>
        <fullName evidence="1">Uncharacterized protein</fullName>
    </submittedName>
</protein>
<evidence type="ECO:0000313" key="2">
    <source>
        <dbReference type="Proteomes" id="UP000799771"/>
    </source>
</evidence>
<name>A0A6A6AUA2_9PLEO</name>
<dbReference type="OrthoDB" id="3676375at2759"/>
<sequence length="134" mass="14931">MIRSQCENNKILADVLRFLDDAMPVELQTPLSYDPILPEVVYSVSIPMTDKDWADYQQAVSVFPRVAAFSGTLAVGEVAFDQVTAVHPTAPMLAQGVELEDLLATLVKRHSLGASWNVMKPWEKPGQDDWKYPV</sequence>
<dbReference type="Proteomes" id="UP000799771">
    <property type="component" value="Unassembled WGS sequence"/>
</dbReference>
<reference evidence="1" key="1">
    <citation type="journal article" date="2020" name="Stud. Mycol.">
        <title>101 Dothideomycetes genomes: a test case for predicting lifestyles and emergence of pathogens.</title>
        <authorList>
            <person name="Haridas S."/>
            <person name="Albert R."/>
            <person name="Binder M."/>
            <person name="Bloem J."/>
            <person name="Labutti K."/>
            <person name="Salamov A."/>
            <person name="Andreopoulos B."/>
            <person name="Baker S."/>
            <person name="Barry K."/>
            <person name="Bills G."/>
            <person name="Bluhm B."/>
            <person name="Cannon C."/>
            <person name="Castanera R."/>
            <person name="Culley D."/>
            <person name="Daum C."/>
            <person name="Ezra D."/>
            <person name="Gonzalez J."/>
            <person name="Henrissat B."/>
            <person name="Kuo A."/>
            <person name="Liang C."/>
            <person name="Lipzen A."/>
            <person name="Lutzoni F."/>
            <person name="Magnuson J."/>
            <person name="Mondo S."/>
            <person name="Nolan M."/>
            <person name="Ohm R."/>
            <person name="Pangilinan J."/>
            <person name="Park H.-J."/>
            <person name="Ramirez L."/>
            <person name="Alfaro M."/>
            <person name="Sun H."/>
            <person name="Tritt A."/>
            <person name="Yoshinaga Y."/>
            <person name="Zwiers L.-H."/>
            <person name="Turgeon B."/>
            <person name="Goodwin S."/>
            <person name="Spatafora J."/>
            <person name="Crous P."/>
            <person name="Grigoriev I."/>
        </authorList>
    </citation>
    <scope>NUCLEOTIDE SEQUENCE</scope>
    <source>
        <strain evidence="1">CBS 119687</strain>
    </source>
</reference>
<keyword evidence="2" id="KW-1185">Reference proteome</keyword>
<dbReference type="GeneID" id="54407727"/>
<organism evidence="1 2">
    <name type="scientific">Dothidotthia symphoricarpi CBS 119687</name>
    <dbReference type="NCBI Taxonomy" id="1392245"/>
    <lineage>
        <taxon>Eukaryota</taxon>
        <taxon>Fungi</taxon>
        <taxon>Dikarya</taxon>
        <taxon>Ascomycota</taxon>
        <taxon>Pezizomycotina</taxon>
        <taxon>Dothideomycetes</taxon>
        <taxon>Pleosporomycetidae</taxon>
        <taxon>Pleosporales</taxon>
        <taxon>Dothidotthiaceae</taxon>
        <taxon>Dothidotthia</taxon>
    </lineage>
</organism>
<dbReference type="AlphaFoldDB" id="A0A6A6AUA2"/>